<dbReference type="GO" id="GO:0005737">
    <property type="term" value="C:cytoplasm"/>
    <property type="evidence" value="ECO:0007669"/>
    <property type="project" value="UniProtKB-ARBA"/>
</dbReference>
<dbReference type="InterPro" id="IPR029064">
    <property type="entry name" value="Ribosomal_eL30-like_sf"/>
</dbReference>
<proteinExistence type="inferred from homology"/>
<keyword evidence="6" id="KW-1185">Reference proteome</keyword>
<comment type="caution">
    <text evidence="5">The sequence shown here is derived from an EMBL/GenBank/DDBJ whole genome shotgun (WGS) entry which is preliminary data.</text>
</comment>
<dbReference type="GO" id="GO:0032259">
    <property type="term" value="P:methylation"/>
    <property type="evidence" value="ECO:0007669"/>
    <property type="project" value="UniProtKB-KW"/>
</dbReference>
<dbReference type="InterPro" id="IPR029026">
    <property type="entry name" value="tRNA_m1G_MTases_N"/>
</dbReference>
<dbReference type="EMBL" id="BJYE01000023">
    <property type="protein sequence ID" value="GEN57340.1"/>
    <property type="molecule type" value="Genomic_DNA"/>
</dbReference>
<dbReference type="PANTHER" id="PTHR43191">
    <property type="entry name" value="RRNA METHYLTRANSFERASE 3"/>
    <property type="match status" value="1"/>
</dbReference>
<dbReference type="GO" id="GO:0008173">
    <property type="term" value="F:RNA methyltransferase activity"/>
    <property type="evidence" value="ECO:0007669"/>
    <property type="project" value="InterPro"/>
</dbReference>
<evidence type="ECO:0000256" key="3">
    <source>
        <dbReference type="ARBA" id="ARBA00022679"/>
    </source>
</evidence>
<dbReference type="GO" id="GO:0003723">
    <property type="term" value="F:RNA binding"/>
    <property type="evidence" value="ECO:0007669"/>
    <property type="project" value="InterPro"/>
</dbReference>
<keyword evidence="2 5" id="KW-0489">Methyltransferase</keyword>
<dbReference type="SUPFAM" id="SSF55315">
    <property type="entry name" value="L30e-like"/>
    <property type="match status" value="1"/>
</dbReference>
<evidence type="ECO:0000259" key="4">
    <source>
        <dbReference type="SMART" id="SM00967"/>
    </source>
</evidence>
<name>A0A511X310_9BACI</name>
<evidence type="ECO:0000256" key="1">
    <source>
        <dbReference type="ARBA" id="ARBA00007228"/>
    </source>
</evidence>
<dbReference type="AlphaFoldDB" id="A0A511X310"/>
<evidence type="ECO:0000256" key="2">
    <source>
        <dbReference type="ARBA" id="ARBA00022603"/>
    </source>
</evidence>
<dbReference type="STRING" id="442899.SAMN05720591_12311"/>
<dbReference type="RefSeq" id="WP_089802583.1">
    <property type="nucleotide sequence ID" value="NZ_BJYE01000023.1"/>
</dbReference>
<dbReference type="InterPro" id="IPR001537">
    <property type="entry name" value="SpoU_MeTrfase"/>
</dbReference>
<dbReference type="InterPro" id="IPR029028">
    <property type="entry name" value="Alpha/beta_knot_MTases"/>
</dbReference>
<dbReference type="Proteomes" id="UP000321400">
    <property type="component" value="Unassembled WGS sequence"/>
</dbReference>
<dbReference type="InterPro" id="IPR013123">
    <property type="entry name" value="SpoU_subst-bd"/>
</dbReference>
<dbReference type="PANTHER" id="PTHR43191:SF2">
    <property type="entry name" value="RRNA METHYLTRANSFERASE 3, MITOCHONDRIAL"/>
    <property type="match status" value="1"/>
</dbReference>
<evidence type="ECO:0000313" key="6">
    <source>
        <dbReference type="Proteomes" id="UP000321400"/>
    </source>
</evidence>
<protein>
    <submittedName>
        <fullName evidence="5">Putative tRNA/rRNA methyltransferase YsgA</fullName>
    </submittedName>
</protein>
<keyword evidence="3 5" id="KW-0808">Transferase</keyword>
<dbReference type="SUPFAM" id="SSF75217">
    <property type="entry name" value="alpha/beta knot"/>
    <property type="match status" value="1"/>
</dbReference>
<dbReference type="GO" id="GO:0006396">
    <property type="term" value="P:RNA processing"/>
    <property type="evidence" value="ECO:0007669"/>
    <property type="project" value="InterPro"/>
</dbReference>
<dbReference type="CDD" id="cd18095">
    <property type="entry name" value="SpoU-like_rRNA-MTase"/>
    <property type="match status" value="1"/>
</dbReference>
<organism evidence="5 6">
    <name type="scientific">Halolactibacillus alkaliphilus</name>
    <dbReference type="NCBI Taxonomy" id="442899"/>
    <lineage>
        <taxon>Bacteria</taxon>
        <taxon>Bacillati</taxon>
        <taxon>Bacillota</taxon>
        <taxon>Bacilli</taxon>
        <taxon>Bacillales</taxon>
        <taxon>Bacillaceae</taxon>
        <taxon>Halolactibacillus</taxon>
    </lineage>
</organism>
<dbReference type="OrthoDB" id="9794400at2"/>
<accession>A0A511X310</accession>
<feature type="domain" description="RNA 2-O ribose methyltransferase substrate binding" evidence="4">
    <location>
        <begin position="29"/>
        <end position="96"/>
    </location>
</feature>
<dbReference type="Gene3D" id="3.30.1330.30">
    <property type="match status" value="1"/>
</dbReference>
<sequence>MITSIKNETVKRWMKLHKKKYRERYGQFLLEGDHLVEEAIKSDWEVSELIIREDRDIHTWQNDYRITVVNHQVFQALTETPAPQGVMAVINMKDNVINTLKKLLVLDNVQDPGNVGTMIRTADAFNYDGVILGKGTVDLFNDKVIRATQGSLFHIPVIKRDLRTLLPELKQNGLTVIASTLEESVPLNHIDPMDNFAIIVGNEGSGIAQDIQELSDIRVKIPIPGQAESLNVSIAAAIVMYHCQ</sequence>
<dbReference type="Gene3D" id="3.40.1280.10">
    <property type="match status" value="1"/>
</dbReference>
<dbReference type="InterPro" id="IPR053888">
    <property type="entry name" value="MRM3-like_sub_bind"/>
</dbReference>
<reference evidence="5 6" key="1">
    <citation type="submission" date="2019-07" db="EMBL/GenBank/DDBJ databases">
        <title>Whole genome shotgun sequence of Halolactibacillus alkaliphilus NBRC 103919.</title>
        <authorList>
            <person name="Hosoyama A."/>
            <person name="Uohara A."/>
            <person name="Ohji S."/>
            <person name="Ichikawa N."/>
        </authorList>
    </citation>
    <scope>NUCLEOTIDE SEQUENCE [LARGE SCALE GENOMIC DNA]</scope>
    <source>
        <strain evidence="5 6">NBRC 103919</strain>
    </source>
</reference>
<dbReference type="Pfam" id="PF22435">
    <property type="entry name" value="MRM3-like_sub_bind"/>
    <property type="match status" value="1"/>
</dbReference>
<dbReference type="SMART" id="SM00967">
    <property type="entry name" value="SpoU_sub_bind"/>
    <property type="match status" value="1"/>
</dbReference>
<comment type="similarity">
    <text evidence="1">Belongs to the class IV-like SAM-binding methyltransferase superfamily. RNA methyltransferase TrmH family.</text>
</comment>
<evidence type="ECO:0000313" key="5">
    <source>
        <dbReference type="EMBL" id="GEN57340.1"/>
    </source>
</evidence>
<dbReference type="InterPro" id="IPR051259">
    <property type="entry name" value="rRNA_Methyltransferase"/>
</dbReference>
<dbReference type="Pfam" id="PF00588">
    <property type="entry name" value="SpoU_methylase"/>
    <property type="match status" value="1"/>
</dbReference>
<gene>
    <name evidence="5" type="primary">ysgA</name>
    <name evidence="5" type="ORF">HAL01_18040</name>
</gene>